<evidence type="ECO:0000313" key="12">
    <source>
        <dbReference type="EMBL" id="KAJ8898448.1"/>
    </source>
</evidence>
<keyword evidence="4" id="KW-0597">Phosphoprotein</keyword>
<dbReference type="PANTHER" id="PTHR15970:SF2">
    <property type="entry name" value="ELL-ASSOCIATED FACTOR EAF"/>
    <property type="match status" value="1"/>
</dbReference>
<feature type="compositionally biased region" description="Polar residues" evidence="10">
    <location>
        <begin position="282"/>
        <end position="294"/>
    </location>
</feature>
<evidence type="ECO:0000256" key="10">
    <source>
        <dbReference type="SAM" id="MobiDB-lite"/>
    </source>
</evidence>
<evidence type="ECO:0000256" key="2">
    <source>
        <dbReference type="ARBA" id="ARBA00007798"/>
    </source>
</evidence>
<dbReference type="InterPro" id="IPR019194">
    <property type="entry name" value="Tscrpt_elong_fac_Eaf_N"/>
</dbReference>
<evidence type="ECO:0000256" key="9">
    <source>
        <dbReference type="ARBA" id="ARBA00025617"/>
    </source>
</evidence>
<keyword evidence="8" id="KW-0539">Nucleus</keyword>
<name>A0ABQ9IQR3_9NEOP</name>
<keyword evidence="13" id="KW-1185">Reference proteome</keyword>
<evidence type="ECO:0000256" key="1">
    <source>
        <dbReference type="ARBA" id="ARBA00004123"/>
    </source>
</evidence>
<dbReference type="Proteomes" id="UP001159363">
    <property type="component" value="Chromosome 1"/>
</dbReference>
<evidence type="ECO:0000256" key="8">
    <source>
        <dbReference type="ARBA" id="ARBA00023242"/>
    </source>
</evidence>
<dbReference type="Pfam" id="PF09816">
    <property type="entry name" value="EAF"/>
    <property type="match status" value="1"/>
</dbReference>
<feature type="domain" description="Transcription elongation factor Eaf N-terminal" evidence="11">
    <location>
        <begin position="22"/>
        <end position="120"/>
    </location>
</feature>
<accession>A0ABQ9IQR3</accession>
<evidence type="ECO:0000256" key="7">
    <source>
        <dbReference type="ARBA" id="ARBA00023163"/>
    </source>
</evidence>
<evidence type="ECO:0000259" key="11">
    <source>
        <dbReference type="Pfam" id="PF09816"/>
    </source>
</evidence>
<comment type="caution">
    <text evidence="12">The sequence shown here is derived from an EMBL/GenBank/DDBJ whole genome shotgun (WGS) entry which is preliminary data.</text>
</comment>
<protein>
    <recommendedName>
        <fullName evidence="3">Ell-associated factor Eaf</fullName>
    </recommendedName>
</protein>
<comment type="function">
    <text evidence="9">Promotes transcriptional elongation by Su(Tpl)/ELL. Essential for development.</text>
</comment>
<dbReference type="PANTHER" id="PTHR15970">
    <property type="entry name" value="ELL-ASSOCIATED FACTOR EAF"/>
    <property type="match status" value="1"/>
</dbReference>
<evidence type="ECO:0000256" key="5">
    <source>
        <dbReference type="ARBA" id="ARBA00023015"/>
    </source>
</evidence>
<evidence type="ECO:0000256" key="3">
    <source>
        <dbReference type="ARBA" id="ARBA00021452"/>
    </source>
</evidence>
<dbReference type="InterPro" id="IPR027093">
    <property type="entry name" value="EAF_fam"/>
</dbReference>
<keyword evidence="5" id="KW-0805">Transcription regulation</keyword>
<sequence>MQKFHHDEGNLAETLGLGTNTYEVKLGNSFTNSRGSSFHTVKYDFKPASVDTSKMATVKVESNHQVTVTVPHLDGAGVPHTVFKGSERPYQKECVLIIDKKTGEITLEKLSTNIQVKKTRPEHNHRQHQANNNLLPSVEPQVNNHGSRKMPSKQQDHARAKKSSTFKSSYAPLLNASVGGCIPKHSPLRASPSYPSSRSPVRPQHKSPPNPPAAASLPILGLCDDMSSSGSYQPPVAPQRDTPEYVQPYHPPEEDDIGVLSGTSSDSSSCGSSDSENEQDSKVVNNFHNRNGTLPSFVMPEQILKEDLQLSESGSESD</sequence>
<dbReference type="EMBL" id="JARBHB010000001">
    <property type="protein sequence ID" value="KAJ8898448.1"/>
    <property type="molecule type" value="Genomic_DNA"/>
</dbReference>
<proteinExistence type="inferred from homology"/>
<reference evidence="12 13" key="1">
    <citation type="submission" date="2023-02" db="EMBL/GenBank/DDBJ databases">
        <title>LHISI_Scaffold_Assembly.</title>
        <authorList>
            <person name="Stuart O.P."/>
            <person name="Cleave R."/>
            <person name="Magrath M.J.L."/>
            <person name="Mikheyev A.S."/>
        </authorList>
    </citation>
    <scope>NUCLEOTIDE SEQUENCE [LARGE SCALE GENOMIC DNA]</scope>
    <source>
        <strain evidence="12">Daus_M_001</strain>
        <tissue evidence="12">Leg muscle</tissue>
    </source>
</reference>
<comment type="subcellular location">
    <subcellularLocation>
        <location evidence="1">Nucleus</location>
    </subcellularLocation>
</comment>
<keyword evidence="7" id="KW-0804">Transcription</keyword>
<organism evidence="12 13">
    <name type="scientific">Dryococelus australis</name>
    <dbReference type="NCBI Taxonomy" id="614101"/>
    <lineage>
        <taxon>Eukaryota</taxon>
        <taxon>Metazoa</taxon>
        <taxon>Ecdysozoa</taxon>
        <taxon>Arthropoda</taxon>
        <taxon>Hexapoda</taxon>
        <taxon>Insecta</taxon>
        <taxon>Pterygota</taxon>
        <taxon>Neoptera</taxon>
        <taxon>Polyneoptera</taxon>
        <taxon>Phasmatodea</taxon>
        <taxon>Verophasmatodea</taxon>
        <taxon>Anareolatae</taxon>
        <taxon>Phasmatidae</taxon>
        <taxon>Eurycanthinae</taxon>
        <taxon>Dryococelus</taxon>
    </lineage>
</organism>
<feature type="region of interest" description="Disordered" evidence="10">
    <location>
        <begin position="187"/>
        <end position="300"/>
    </location>
</feature>
<gene>
    <name evidence="12" type="ORF">PR048_003808</name>
</gene>
<feature type="compositionally biased region" description="Polar residues" evidence="10">
    <location>
        <begin position="129"/>
        <end position="145"/>
    </location>
</feature>
<evidence type="ECO:0000313" key="13">
    <source>
        <dbReference type="Proteomes" id="UP001159363"/>
    </source>
</evidence>
<comment type="similarity">
    <text evidence="2">Belongs to the EAF family.</text>
</comment>
<feature type="compositionally biased region" description="Low complexity" evidence="10">
    <location>
        <begin position="188"/>
        <end position="202"/>
    </location>
</feature>
<feature type="compositionally biased region" description="Low complexity" evidence="10">
    <location>
        <begin position="261"/>
        <end position="274"/>
    </location>
</feature>
<feature type="region of interest" description="Disordered" evidence="10">
    <location>
        <begin position="116"/>
        <end position="166"/>
    </location>
</feature>
<evidence type="ECO:0000256" key="6">
    <source>
        <dbReference type="ARBA" id="ARBA00023159"/>
    </source>
</evidence>
<evidence type="ECO:0000256" key="4">
    <source>
        <dbReference type="ARBA" id="ARBA00022553"/>
    </source>
</evidence>
<keyword evidence="6" id="KW-0010">Activator</keyword>